<gene>
    <name evidence="2" type="ORF">BKA15_002614</name>
</gene>
<evidence type="ECO:0000259" key="1">
    <source>
        <dbReference type="Pfam" id="PF11706"/>
    </source>
</evidence>
<dbReference type="RefSeq" id="WP_179751326.1">
    <property type="nucleotide sequence ID" value="NZ_JACCBU010000001.1"/>
</dbReference>
<dbReference type="AlphaFoldDB" id="A0A7Y9I6S1"/>
<organism evidence="2 3">
    <name type="scientific">Microlunatus parietis</name>
    <dbReference type="NCBI Taxonomy" id="682979"/>
    <lineage>
        <taxon>Bacteria</taxon>
        <taxon>Bacillati</taxon>
        <taxon>Actinomycetota</taxon>
        <taxon>Actinomycetes</taxon>
        <taxon>Propionibacteriales</taxon>
        <taxon>Propionibacteriaceae</taxon>
        <taxon>Microlunatus</taxon>
    </lineage>
</organism>
<dbReference type="InterPro" id="IPR021005">
    <property type="entry name" value="Znf_CGNR"/>
</dbReference>
<dbReference type="PANTHER" id="PTHR35525">
    <property type="entry name" value="BLL6575 PROTEIN"/>
    <property type="match status" value="1"/>
</dbReference>
<dbReference type="PANTHER" id="PTHR35525:SF3">
    <property type="entry name" value="BLL6575 PROTEIN"/>
    <property type="match status" value="1"/>
</dbReference>
<protein>
    <submittedName>
        <fullName evidence="2">Putative RNA-binding Zn ribbon-like protein</fullName>
    </submittedName>
</protein>
<comment type="caution">
    <text evidence="2">The sequence shown here is derived from an EMBL/GenBank/DDBJ whole genome shotgun (WGS) entry which is preliminary data.</text>
</comment>
<dbReference type="Proteomes" id="UP000569914">
    <property type="component" value="Unassembled WGS sequence"/>
</dbReference>
<keyword evidence="3" id="KW-1185">Reference proteome</keyword>
<dbReference type="Gene3D" id="1.10.3300.10">
    <property type="entry name" value="Jann2411-like domain"/>
    <property type="match status" value="1"/>
</dbReference>
<sequence length="188" mass="20215">MKTVTRWTDDHFIAGDLALDFANTVYRRLPEVGADLLDSGAALIGWYVHAGLLRPAEGDARRVTAGQLAAARLLRARLWAVLEAQRVGNELPSGALAGLLASAQAGLERDLVVAADGAVTPRTAAGAGAAVALRAVRLVLNPPARPVRSCDRCGWYFLDTSRGRRRRWCSMKTCGNQAKAARFRETHA</sequence>
<reference evidence="2 3" key="1">
    <citation type="submission" date="2020-07" db="EMBL/GenBank/DDBJ databases">
        <title>Sequencing the genomes of 1000 actinobacteria strains.</title>
        <authorList>
            <person name="Klenk H.-P."/>
        </authorList>
    </citation>
    <scope>NUCLEOTIDE SEQUENCE [LARGE SCALE GENOMIC DNA]</scope>
    <source>
        <strain evidence="2 3">DSM 22083</strain>
    </source>
</reference>
<dbReference type="Pfam" id="PF07336">
    <property type="entry name" value="ABATE"/>
    <property type="match status" value="1"/>
</dbReference>
<evidence type="ECO:0000313" key="2">
    <source>
        <dbReference type="EMBL" id="NYE71285.1"/>
    </source>
</evidence>
<feature type="domain" description="Zinc finger CGNR" evidence="1">
    <location>
        <begin position="148"/>
        <end position="185"/>
    </location>
</feature>
<dbReference type="Pfam" id="PF11706">
    <property type="entry name" value="zf-CGNR"/>
    <property type="match status" value="1"/>
</dbReference>
<dbReference type="InterPro" id="IPR010852">
    <property type="entry name" value="ABATE"/>
</dbReference>
<dbReference type="SUPFAM" id="SSF160904">
    <property type="entry name" value="Jann2411-like"/>
    <property type="match status" value="1"/>
</dbReference>
<evidence type="ECO:0000313" key="3">
    <source>
        <dbReference type="Proteomes" id="UP000569914"/>
    </source>
</evidence>
<name>A0A7Y9I6S1_9ACTN</name>
<accession>A0A7Y9I6S1</accession>
<proteinExistence type="predicted"/>
<dbReference type="InterPro" id="IPR023286">
    <property type="entry name" value="ABATE_dom_sf"/>
</dbReference>
<dbReference type="EMBL" id="JACCBU010000001">
    <property type="protein sequence ID" value="NYE71285.1"/>
    <property type="molecule type" value="Genomic_DNA"/>
</dbReference>